<feature type="domain" description="PapC N-terminal" evidence="10">
    <location>
        <begin position="37"/>
        <end position="184"/>
    </location>
</feature>
<dbReference type="Proteomes" id="UP000254346">
    <property type="component" value="Unassembled WGS sequence"/>
</dbReference>
<evidence type="ECO:0000256" key="4">
    <source>
        <dbReference type="ARBA" id="ARBA00022558"/>
    </source>
</evidence>
<dbReference type="SUPFAM" id="SSF141729">
    <property type="entry name" value="FimD N-terminal domain-like"/>
    <property type="match status" value="1"/>
</dbReference>
<dbReference type="GO" id="GO:0009297">
    <property type="term" value="P:pilus assembly"/>
    <property type="evidence" value="ECO:0007669"/>
    <property type="project" value="InterPro"/>
</dbReference>
<dbReference type="FunFam" id="3.10.20.410:FF:000001">
    <property type="entry name" value="Fimbrial outer membrane usher protein"/>
    <property type="match status" value="1"/>
</dbReference>
<feature type="signal peptide" evidence="9">
    <location>
        <begin position="1"/>
        <end position="34"/>
    </location>
</feature>
<organism evidence="11 12">
    <name type="scientific">Salmonella enterica I</name>
    <dbReference type="NCBI Taxonomy" id="59201"/>
    <lineage>
        <taxon>Bacteria</taxon>
        <taxon>Pseudomonadati</taxon>
        <taxon>Pseudomonadota</taxon>
        <taxon>Gammaproteobacteria</taxon>
        <taxon>Enterobacterales</taxon>
        <taxon>Enterobacteriaceae</taxon>
        <taxon>Salmonella</taxon>
    </lineage>
</organism>
<sequence length="333" mass="37598">MRVPMRKRQHRVFYLSRCAVCIALGSTFAHVAWARDYFNPAFIENHGQASRTSVDLSTFDNDKSQLPGTYYVTININKTEIGARNVDFQLTTLSDGQQALQGCLRLQELKDNSVKTDLFPTLESEKGCVDLSVIPGASQRFDFQQQTLSVSIPQLYIANNARGYVPPEKWQEGITALMLNYSFSGYKEYGSSEDSDDAESKYLALQPGFNLGPWRFRNYSNWSSNNGESGSWNSVYNYLQRDIIALKSQFTAGDSNTPSDVFDSVPFRGLQLTSDDQMQPNSQRGYAPTIRGIARSNAQVIVRQNGYIAYQTAVSPGEFEINDMFSHRQQRRL</sequence>
<keyword evidence="5" id="KW-0812">Transmembrane</keyword>
<evidence type="ECO:0000256" key="9">
    <source>
        <dbReference type="SAM" id="SignalP"/>
    </source>
</evidence>
<evidence type="ECO:0000256" key="3">
    <source>
        <dbReference type="ARBA" id="ARBA00022448"/>
    </source>
</evidence>
<dbReference type="InterPro" id="IPR025885">
    <property type="entry name" value="PapC_N"/>
</dbReference>
<evidence type="ECO:0000256" key="2">
    <source>
        <dbReference type="ARBA" id="ARBA00008064"/>
    </source>
</evidence>
<dbReference type="GO" id="GO:0015473">
    <property type="term" value="F:fimbrial usher porin activity"/>
    <property type="evidence" value="ECO:0007669"/>
    <property type="project" value="InterPro"/>
</dbReference>
<dbReference type="Pfam" id="PF00577">
    <property type="entry name" value="Usher"/>
    <property type="match status" value="1"/>
</dbReference>
<protein>
    <submittedName>
        <fullName evidence="11">Outer membrane usher protein FimD</fullName>
    </submittedName>
</protein>
<gene>
    <name evidence="11" type="primary">fimD_3</name>
    <name evidence="11" type="ORF">NCTC8256_05018</name>
</gene>
<keyword evidence="7" id="KW-0472">Membrane</keyword>
<evidence type="ECO:0000256" key="8">
    <source>
        <dbReference type="ARBA" id="ARBA00023237"/>
    </source>
</evidence>
<dbReference type="Gene3D" id="2.60.40.3110">
    <property type="match status" value="1"/>
</dbReference>
<dbReference type="AlphaFoldDB" id="A0A379VWM1"/>
<comment type="subcellular location">
    <subcellularLocation>
        <location evidence="1">Cell outer membrane</location>
        <topology evidence="1">Multi-pass membrane protein</topology>
    </subcellularLocation>
</comment>
<keyword evidence="3" id="KW-0813">Transport</keyword>
<evidence type="ECO:0000256" key="7">
    <source>
        <dbReference type="ARBA" id="ARBA00023136"/>
    </source>
</evidence>
<accession>A0A379VWM1</accession>
<dbReference type="GO" id="GO:0009279">
    <property type="term" value="C:cell outer membrane"/>
    <property type="evidence" value="ECO:0007669"/>
    <property type="project" value="UniProtKB-SubCell"/>
</dbReference>
<proteinExistence type="inferred from homology"/>
<dbReference type="Pfam" id="PF13954">
    <property type="entry name" value="PapC_N"/>
    <property type="match status" value="1"/>
</dbReference>
<evidence type="ECO:0000313" key="11">
    <source>
        <dbReference type="EMBL" id="SUH10989.1"/>
    </source>
</evidence>
<reference evidence="11 12" key="1">
    <citation type="submission" date="2018-06" db="EMBL/GenBank/DDBJ databases">
        <authorList>
            <consortium name="Pathogen Informatics"/>
            <person name="Doyle S."/>
        </authorList>
    </citation>
    <scope>NUCLEOTIDE SEQUENCE [LARGE SCALE GENOMIC DNA]</scope>
    <source>
        <strain evidence="11 12">NCTC8256</strain>
    </source>
</reference>
<dbReference type="PANTHER" id="PTHR30451">
    <property type="entry name" value="OUTER MEMBRANE USHER PROTEIN"/>
    <property type="match status" value="1"/>
</dbReference>
<evidence type="ECO:0000256" key="5">
    <source>
        <dbReference type="ARBA" id="ARBA00022692"/>
    </source>
</evidence>
<keyword evidence="8" id="KW-0998">Cell outer membrane</keyword>
<evidence type="ECO:0000313" key="12">
    <source>
        <dbReference type="Proteomes" id="UP000254346"/>
    </source>
</evidence>
<dbReference type="InterPro" id="IPR037224">
    <property type="entry name" value="PapC_N_sf"/>
</dbReference>
<dbReference type="EMBL" id="UGXR01000001">
    <property type="protein sequence ID" value="SUH10989.1"/>
    <property type="molecule type" value="Genomic_DNA"/>
</dbReference>
<keyword evidence="4" id="KW-1029">Fimbrium biogenesis</keyword>
<keyword evidence="6 9" id="KW-0732">Signal</keyword>
<feature type="chain" id="PRO_5016771985" evidence="9">
    <location>
        <begin position="35"/>
        <end position="333"/>
    </location>
</feature>
<evidence type="ECO:0000256" key="1">
    <source>
        <dbReference type="ARBA" id="ARBA00004571"/>
    </source>
</evidence>
<name>A0A379VWM1_SALET</name>
<evidence type="ECO:0000256" key="6">
    <source>
        <dbReference type="ARBA" id="ARBA00022729"/>
    </source>
</evidence>
<dbReference type="InterPro" id="IPR000015">
    <property type="entry name" value="Fimb_usher"/>
</dbReference>
<evidence type="ECO:0000259" key="10">
    <source>
        <dbReference type="Pfam" id="PF13954"/>
    </source>
</evidence>
<comment type="similarity">
    <text evidence="2">Belongs to the fimbrial export usher family.</text>
</comment>
<dbReference type="Gene3D" id="3.10.20.410">
    <property type="match status" value="1"/>
</dbReference>
<dbReference type="PANTHER" id="PTHR30451:SF21">
    <property type="entry name" value="FIMBRIAL USHER DOMAIN-CONTAINING PROTEIN YDET-RELATED"/>
    <property type="match status" value="1"/>
</dbReference>